<protein>
    <submittedName>
        <fullName evidence="2">Uncharacterized protein</fullName>
    </submittedName>
</protein>
<dbReference type="AlphaFoldDB" id="A0A813EJ75"/>
<dbReference type="EMBL" id="CAJNNV010012879">
    <property type="protein sequence ID" value="CAE8601175.1"/>
    <property type="molecule type" value="Genomic_DNA"/>
</dbReference>
<organism evidence="2 3">
    <name type="scientific">Polarella glacialis</name>
    <name type="common">Dinoflagellate</name>
    <dbReference type="NCBI Taxonomy" id="89957"/>
    <lineage>
        <taxon>Eukaryota</taxon>
        <taxon>Sar</taxon>
        <taxon>Alveolata</taxon>
        <taxon>Dinophyceae</taxon>
        <taxon>Suessiales</taxon>
        <taxon>Suessiaceae</taxon>
        <taxon>Polarella</taxon>
    </lineage>
</organism>
<evidence type="ECO:0000256" key="1">
    <source>
        <dbReference type="SAM" id="MobiDB-lite"/>
    </source>
</evidence>
<accession>A0A813EJ75</accession>
<proteinExistence type="predicted"/>
<evidence type="ECO:0000313" key="3">
    <source>
        <dbReference type="Proteomes" id="UP000654075"/>
    </source>
</evidence>
<gene>
    <name evidence="2" type="ORF">PGLA1383_LOCUS19472</name>
</gene>
<feature type="region of interest" description="Disordered" evidence="1">
    <location>
        <begin position="134"/>
        <end position="202"/>
    </location>
</feature>
<feature type="compositionally biased region" description="Basic and acidic residues" evidence="1">
    <location>
        <begin position="171"/>
        <end position="193"/>
    </location>
</feature>
<comment type="caution">
    <text evidence="2">The sequence shown here is derived from an EMBL/GenBank/DDBJ whole genome shotgun (WGS) entry which is preliminary data.</text>
</comment>
<reference evidence="2" key="1">
    <citation type="submission" date="2021-02" db="EMBL/GenBank/DDBJ databases">
        <authorList>
            <person name="Dougan E. K."/>
            <person name="Rhodes N."/>
            <person name="Thang M."/>
            <person name="Chan C."/>
        </authorList>
    </citation>
    <scope>NUCLEOTIDE SEQUENCE</scope>
</reference>
<sequence length="357" mass="38886">MDEVEDQPPMIFRKGCGRFLGSGGSVRMFYVVAIFLQTVLRVGEAGNLVKQGVNWEMDKGRPEVLETGGQAGPSMAWGMPRGSLSEERGRKVRGIVSLMEDDGKADVMGVMGALNYGDEQSVTVPGGGIVSRREDVFVGSGSGGRQEKSNRGAPVDGVCQRELRGCPGTDGRGEGLRPGDQKRKDQADRREQEGGFSDGGFEKHGMGGRVKAFVAFLHISSSFSESGIVVAAILAIPEELRCTDFKQAWRRRCGSEDADGFDQERKPRVARWWNDGVWDLVVGRDASFPSCFRGTWAFVTALLAVPDEIECTEFRAFGGDSEDLVWFSRCAQETLTRGVGDNSGLVSGFSSQEHEHR</sequence>
<evidence type="ECO:0000313" key="2">
    <source>
        <dbReference type="EMBL" id="CAE8601175.1"/>
    </source>
</evidence>
<keyword evidence="3" id="KW-1185">Reference proteome</keyword>
<dbReference type="Proteomes" id="UP000654075">
    <property type="component" value="Unassembled WGS sequence"/>
</dbReference>
<name>A0A813EJ75_POLGL</name>